<dbReference type="InterPro" id="IPR051243">
    <property type="entry name" value="PcG_WD-repeat"/>
</dbReference>
<evidence type="ECO:0000256" key="6">
    <source>
        <dbReference type="SAM" id="MobiDB-lite"/>
    </source>
</evidence>
<sequence length="339" mass="37034">MSGPARPPLNRESTGTPLAQQFASLRVESSNDVAKVRTGATSNASNTRPPGPVRSPDGSADDKGKAKENWFSQPGSQHPYELVSIVTSPPNAKPHTWHQAAYFPWPVGSRPAFASGTLPAIRKAWEEKQKKWSQVVALCGGDEVRLIRTTPKNPYKVLRCIKLDHVDGEGKRANLEDGRPYVLGDRARALTWAIDPSDLTILLCFGGSARLIYVWDVDAEKYRSCIRGHGQTIMHLTTHPIYPHIIASSSRDRSTRIYDLTLPQSFKITYAPLPDGMPNRGNFPMGGLPVTKDGEEGVEGEGPGKCIAVVGWYVRGHRDAVVGADFHPTLPLLATCGVR</sequence>
<evidence type="ECO:0000256" key="4">
    <source>
        <dbReference type="ARBA" id="ARBA00023015"/>
    </source>
</evidence>
<comment type="similarity">
    <text evidence="1">Belongs to the WD repeat ESC family.</text>
</comment>
<keyword evidence="4" id="KW-0805">Transcription regulation</keyword>
<dbReference type="STRING" id="1330018.A0A167JXW0"/>
<keyword evidence="8" id="KW-1185">Reference proteome</keyword>
<dbReference type="OrthoDB" id="7318948at2759"/>
<feature type="region of interest" description="Disordered" evidence="6">
    <location>
        <begin position="26"/>
        <end position="76"/>
    </location>
</feature>
<dbReference type="PANTHER" id="PTHR10253">
    <property type="entry name" value="POLYCOMB PROTEIN"/>
    <property type="match status" value="1"/>
</dbReference>
<dbReference type="SMART" id="SM00320">
    <property type="entry name" value="WD40"/>
    <property type="match status" value="1"/>
</dbReference>
<dbReference type="Pfam" id="PF00400">
    <property type="entry name" value="WD40"/>
    <property type="match status" value="1"/>
</dbReference>
<dbReference type="InterPro" id="IPR001680">
    <property type="entry name" value="WD40_rpt"/>
</dbReference>
<organism evidence="7 8">
    <name type="scientific">Calocera viscosa (strain TUFC12733)</name>
    <dbReference type="NCBI Taxonomy" id="1330018"/>
    <lineage>
        <taxon>Eukaryota</taxon>
        <taxon>Fungi</taxon>
        <taxon>Dikarya</taxon>
        <taxon>Basidiomycota</taxon>
        <taxon>Agaricomycotina</taxon>
        <taxon>Dacrymycetes</taxon>
        <taxon>Dacrymycetales</taxon>
        <taxon>Dacrymycetaceae</taxon>
        <taxon>Calocera</taxon>
    </lineage>
</organism>
<evidence type="ECO:0000256" key="3">
    <source>
        <dbReference type="ARBA" id="ARBA00022737"/>
    </source>
</evidence>
<dbReference type="SUPFAM" id="SSF50978">
    <property type="entry name" value="WD40 repeat-like"/>
    <property type="match status" value="1"/>
</dbReference>
<feature type="compositionally biased region" description="Polar residues" evidence="6">
    <location>
        <begin position="39"/>
        <end position="48"/>
    </location>
</feature>
<evidence type="ECO:0000313" key="8">
    <source>
        <dbReference type="Proteomes" id="UP000076738"/>
    </source>
</evidence>
<evidence type="ECO:0000256" key="2">
    <source>
        <dbReference type="ARBA" id="ARBA00022574"/>
    </source>
</evidence>
<dbReference type="AlphaFoldDB" id="A0A167JXW0"/>
<name>A0A167JXW0_CALVF</name>
<reference evidence="7 8" key="1">
    <citation type="journal article" date="2016" name="Mol. Biol. Evol.">
        <title>Comparative Genomics of Early-Diverging Mushroom-Forming Fungi Provides Insights into the Origins of Lignocellulose Decay Capabilities.</title>
        <authorList>
            <person name="Nagy L.G."/>
            <person name="Riley R."/>
            <person name="Tritt A."/>
            <person name="Adam C."/>
            <person name="Daum C."/>
            <person name="Floudas D."/>
            <person name="Sun H."/>
            <person name="Yadav J.S."/>
            <person name="Pangilinan J."/>
            <person name="Larsson K.H."/>
            <person name="Matsuura K."/>
            <person name="Barry K."/>
            <person name="Labutti K."/>
            <person name="Kuo R."/>
            <person name="Ohm R.A."/>
            <person name="Bhattacharya S.S."/>
            <person name="Shirouzu T."/>
            <person name="Yoshinaga Y."/>
            <person name="Martin F.M."/>
            <person name="Grigoriev I.V."/>
            <person name="Hibbett D.S."/>
        </authorList>
    </citation>
    <scope>NUCLEOTIDE SEQUENCE [LARGE SCALE GENOMIC DNA]</scope>
    <source>
        <strain evidence="7 8">TUFC12733</strain>
    </source>
</reference>
<dbReference type="InterPro" id="IPR036322">
    <property type="entry name" value="WD40_repeat_dom_sf"/>
</dbReference>
<evidence type="ECO:0000256" key="5">
    <source>
        <dbReference type="ARBA" id="ARBA00023163"/>
    </source>
</evidence>
<keyword evidence="2" id="KW-0853">WD repeat</keyword>
<gene>
    <name evidence="7" type="ORF">CALVIDRAFT_231511</name>
</gene>
<keyword evidence="3" id="KW-0677">Repeat</keyword>
<evidence type="ECO:0000313" key="7">
    <source>
        <dbReference type="EMBL" id="KZO94053.1"/>
    </source>
</evidence>
<dbReference type="EMBL" id="KV417297">
    <property type="protein sequence ID" value="KZO94053.1"/>
    <property type="molecule type" value="Genomic_DNA"/>
</dbReference>
<keyword evidence="5" id="KW-0804">Transcription</keyword>
<dbReference type="InterPro" id="IPR015943">
    <property type="entry name" value="WD40/YVTN_repeat-like_dom_sf"/>
</dbReference>
<dbReference type="Gene3D" id="2.130.10.10">
    <property type="entry name" value="YVTN repeat-like/Quinoprotein amine dehydrogenase"/>
    <property type="match status" value="1"/>
</dbReference>
<proteinExistence type="inferred from homology"/>
<dbReference type="Proteomes" id="UP000076738">
    <property type="component" value="Unassembled WGS sequence"/>
</dbReference>
<accession>A0A167JXW0</accession>
<evidence type="ECO:0000256" key="1">
    <source>
        <dbReference type="ARBA" id="ARBA00008075"/>
    </source>
</evidence>
<protein>
    <submittedName>
        <fullName evidence="7">Uncharacterized protein</fullName>
    </submittedName>
</protein>